<proteinExistence type="predicted"/>
<dbReference type="SUPFAM" id="SSF48403">
    <property type="entry name" value="Ankyrin repeat"/>
    <property type="match status" value="1"/>
</dbReference>
<dbReference type="InterPro" id="IPR036770">
    <property type="entry name" value="Ankyrin_rpt-contain_sf"/>
</dbReference>
<keyword evidence="1" id="KW-0677">Repeat</keyword>
<organism evidence="5 6">
    <name type="scientific">Mycena rosella</name>
    <name type="common">Pink bonnet</name>
    <name type="synonym">Agaricus rosellus</name>
    <dbReference type="NCBI Taxonomy" id="1033263"/>
    <lineage>
        <taxon>Eukaryota</taxon>
        <taxon>Fungi</taxon>
        <taxon>Dikarya</taxon>
        <taxon>Basidiomycota</taxon>
        <taxon>Agaricomycotina</taxon>
        <taxon>Agaricomycetes</taxon>
        <taxon>Agaricomycetidae</taxon>
        <taxon>Agaricales</taxon>
        <taxon>Marasmiineae</taxon>
        <taxon>Mycenaceae</taxon>
        <taxon>Mycena</taxon>
    </lineage>
</organism>
<dbReference type="Proteomes" id="UP001221757">
    <property type="component" value="Unassembled WGS sequence"/>
</dbReference>
<gene>
    <name evidence="5" type="ORF">B0H17DRAFT_223972</name>
</gene>
<evidence type="ECO:0000256" key="2">
    <source>
        <dbReference type="PROSITE-ProRule" id="PRU00023"/>
    </source>
</evidence>
<feature type="domain" description="Nephrocystin 3-like N-terminal" evidence="4">
    <location>
        <begin position="240"/>
        <end position="409"/>
    </location>
</feature>
<dbReference type="SMART" id="SM00248">
    <property type="entry name" value="ANK"/>
    <property type="match status" value="3"/>
</dbReference>
<evidence type="ECO:0000313" key="5">
    <source>
        <dbReference type="EMBL" id="KAJ7668267.1"/>
    </source>
</evidence>
<dbReference type="PANTHER" id="PTHR10039:SF16">
    <property type="entry name" value="GPI INOSITOL-DEACYLASE"/>
    <property type="match status" value="1"/>
</dbReference>
<evidence type="ECO:0000256" key="3">
    <source>
        <dbReference type="SAM" id="MobiDB-lite"/>
    </source>
</evidence>
<dbReference type="Gene3D" id="3.40.50.300">
    <property type="entry name" value="P-loop containing nucleotide triphosphate hydrolases"/>
    <property type="match status" value="1"/>
</dbReference>
<reference evidence="5" key="1">
    <citation type="submission" date="2023-03" db="EMBL/GenBank/DDBJ databases">
        <title>Massive genome expansion in bonnet fungi (Mycena s.s.) driven by repeated elements and novel gene families across ecological guilds.</title>
        <authorList>
            <consortium name="Lawrence Berkeley National Laboratory"/>
            <person name="Harder C.B."/>
            <person name="Miyauchi S."/>
            <person name="Viragh M."/>
            <person name="Kuo A."/>
            <person name="Thoen E."/>
            <person name="Andreopoulos B."/>
            <person name="Lu D."/>
            <person name="Skrede I."/>
            <person name="Drula E."/>
            <person name="Henrissat B."/>
            <person name="Morin E."/>
            <person name="Kohler A."/>
            <person name="Barry K."/>
            <person name="LaButti K."/>
            <person name="Morin E."/>
            <person name="Salamov A."/>
            <person name="Lipzen A."/>
            <person name="Mereny Z."/>
            <person name="Hegedus B."/>
            <person name="Baldrian P."/>
            <person name="Stursova M."/>
            <person name="Weitz H."/>
            <person name="Taylor A."/>
            <person name="Grigoriev I.V."/>
            <person name="Nagy L.G."/>
            <person name="Martin F."/>
            <person name="Kauserud H."/>
        </authorList>
    </citation>
    <scope>NUCLEOTIDE SEQUENCE</scope>
    <source>
        <strain evidence="5">CBHHK067</strain>
    </source>
</reference>
<dbReference type="InterPro" id="IPR059179">
    <property type="entry name" value="MLKL-like_MCAfunc"/>
</dbReference>
<dbReference type="Pfam" id="PF12796">
    <property type="entry name" value="Ank_2"/>
    <property type="match status" value="1"/>
</dbReference>
<dbReference type="EMBL" id="JARKIE010000195">
    <property type="protein sequence ID" value="KAJ7668267.1"/>
    <property type="molecule type" value="Genomic_DNA"/>
</dbReference>
<evidence type="ECO:0000313" key="6">
    <source>
        <dbReference type="Proteomes" id="UP001221757"/>
    </source>
</evidence>
<evidence type="ECO:0000256" key="1">
    <source>
        <dbReference type="ARBA" id="ARBA00022737"/>
    </source>
</evidence>
<feature type="repeat" description="ANK" evidence="2">
    <location>
        <begin position="746"/>
        <end position="778"/>
    </location>
</feature>
<name>A0AAD7CXG5_MYCRO</name>
<dbReference type="AlphaFoldDB" id="A0AAD7CXG5"/>
<sequence length="792" mass="89144">MSNPRRSRFRNWIRGIIHKKERESSSPSAPADPASTSPETEPIALSGRGITVDNIAAVLDLVQQIANIIQKVPVIAPAAALMSVILKTYKEVKDRNEKRDALLANITDLSCDLCSAILWMDATNHLDLVDRLEADIKRYRRLLETASAFLQEYSNQTTLTHLAARNELGTKFSALTQELESFGARFRTNRLVDLAINQRMDSSTLNKIHDTVLEAKLEKWLQSPDMKQKQLKTLQLRKDGTGLWLLEGDMLRSWQDNPGSLWITGRSGTGKSVLSSAVINKLGDDTQLFQAMTNHPPPAIAFFYFDFRDEDGQAMHSALRRIVLQLSAQSPRPYIALEKQYTSKSNGQVLPTDQDLLKIIEELLLEIGRTYIVLDALDECKEPDHPRLVDFISTLRRWSTTPLHLLITSQPRQIFTDGFESVPRIILEPDLLQNDIRLFVVNELQNLPSWAHRAADPVVNKSNGMFRLAACLIVEISRCEWEEELDKRLNNLPDDLFGIYDRFLHAIRSDSFAYAEAALRWIMFSDNYHDLHELADAIAFDFSDPTQYIYKPTRREGNKTAIPKWFEGLAIFNKMSVTLAHASVEDYLLSTQFGDRFGCNLSAGHSHTFIAQTCIAYLLHFSDNSLDNTFWNYPLAQYAARHWCRHLSHSHDQTLLFAGAMRLLEDGSPQYRGMIRLRGGNTPSPLRLCCQEGYTEGVRALLARGADPNTSEEQGGVLYAASRRGYREIVQLLLEKGADVNAPGGYYGSVLQAASAEGRMDIVHLLLENGANVNTPGGYYGTPLWAASTRGC</sequence>
<keyword evidence="2" id="KW-0040">ANK repeat</keyword>
<dbReference type="InterPro" id="IPR027417">
    <property type="entry name" value="P-loop_NTPase"/>
</dbReference>
<dbReference type="PROSITE" id="PS50088">
    <property type="entry name" value="ANK_REPEAT"/>
    <property type="match status" value="3"/>
</dbReference>
<feature type="compositionally biased region" description="Low complexity" evidence="3">
    <location>
        <begin position="25"/>
        <end position="38"/>
    </location>
</feature>
<dbReference type="Pfam" id="PF24883">
    <property type="entry name" value="NPHP3_N"/>
    <property type="match status" value="1"/>
</dbReference>
<dbReference type="PROSITE" id="PS50297">
    <property type="entry name" value="ANK_REP_REGION"/>
    <property type="match status" value="2"/>
</dbReference>
<keyword evidence="6" id="KW-1185">Reference proteome</keyword>
<dbReference type="Gene3D" id="1.25.40.20">
    <property type="entry name" value="Ankyrin repeat-containing domain"/>
    <property type="match status" value="1"/>
</dbReference>
<feature type="repeat" description="ANK" evidence="2">
    <location>
        <begin position="718"/>
        <end position="745"/>
    </location>
</feature>
<dbReference type="SUPFAM" id="SSF52540">
    <property type="entry name" value="P-loop containing nucleoside triphosphate hydrolases"/>
    <property type="match status" value="1"/>
</dbReference>
<dbReference type="InterPro" id="IPR002110">
    <property type="entry name" value="Ankyrin_rpt"/>
</dbReference>
<protein>
    <recommendedName>
        <fullName evidence="4">Nephrocystin 3-like N-terminal domain-containing protein</fullName>
    </recommendedName>
</protein>
<evidence type="ECO:0000259" key="4">
    <source>
        <dbReference type="Pfam" id="PF24883"/>
    </source>
</evidence>
<feature type="repeat" description="ANK" evidence="2">
    <location>
        <begin position="681"/>
        <end position="713"/>
    </location>
</feature>
<dbReference type="InterPro" id="IPR056884">
    <property type="entry name" value="NPHP3-like_N"/>
</dbReference>
<accession>A0AAD7CXG5</accession>
<feature type="region of interest" description="Disordered" evidence="3">
    <location>
        <begin position="18"/>
        <end position="43"/>
    </location>
</feature>
<dbReference type="CDD" id="cd21037">
    <property type="entry name" value="MLKL_NTD"/>
    <property type="match status" value="1"/>
</dbReference>
<dbReference type="PANTHER" id="PTHR10039">
    <property type="entry name" value="AMELOGENIN"/>
    <property type="match status" value="1"/>
</dbReference>
<comment type="caution">
    <text evidence="5">The sequence shown here is derived from an EMBL/GenBank/DDBJ whole genome shotgun (WGS) entry which is preliminary data.</text>
</comment>